<name>B8JBH9_ANAD2</name>
<keyword evidence="3" id="KW-1185">Reference proteome</keyword>
<feature type="transmembrane region" description="Helical" evidence="1">
    <location>
        <begin position="23"/>
        <end position="43"/>
    </location>
</feature>
<organism evidence="2 3">
    <name type="scientific">Anaeromyxobacter dehalogenans (strain ATCC BAA-258 / DSM 21875 / 2CP-1)</name>
    <dbReference type="NCBI Taxonomy" id="455488"/>
    <lineage>
        <taxon>Bacteria</taxon>
        <taxon>Pseudomonadati</taxon>
        <taxon>Myxococcota</taxon>
        <taxon>Myxococcia</taxon>
        <taxon>Myxococcales</taxon>
        <taxon>Cystobacterineae</taxon>
        <taxon>Anaeromyxobacteraceae</taxon>
        <taxon>Anaeromyxobacter</taxon>
    </lineage>
</organism>
<sequence>MMWPWEDESGGRRPVQPRDLLEFRPWMLALAVFLACAIGIAIMEQARTPRSMWAQADAAADVTQQQGR</sequence>
<protein>
    <submittedName>
        <fullName evidence="2">Uncharacterized protein</fullName>
    </submittedName>
</protein>
<reference evidence="2" key="1">
    <citation type="submission" date="2009-01" db="EMBL/GenBank/DDBJ databases">
        <title>Complete sequence of Anaeromyxobacter dehalogenans 2CP-1.</title>
        <authorList>
            <consortium name="US DOE Joint Genome Institute"/>
            <person name="Lucas S."/>
            <person name="Copeland A."/>
            <person name="Lapidus A."/>
            <person name="Glavina del Rio T."/>
            <person name="Dalin E."/>
            <person name="Tice H."/>
            <person name="Bruce D."/>
            <person name="Goodwin L."/>
            <person name="Pitluck S."/>
            <person name="Saunders E."/>
            <person name="Brettin T."/>
            <person name="Detter J.C."/>
            <person name="Han C."/>
            <person name="Larimer F."/>
            <person name="Land M."/>
            <person name="Hauser L."/>
            <person name="Kyrpides N."/>
            <person name="Ovchinnikova G."/>
            <person name="Beliaev A.S."/>
            <person name="Richardson P."/>
        </authorList>
    </citation>
    <scope>NUCLEOTIDE SEQUENCE</scope>
    <source>
        <strain evidence="2">2CP-1</strain>
    </source>
</reference>
<evidence type="ECO:0000313" key="3">
    <source>
        <dbReference type="Proteomes" id="UP000007089"/>
    </source>
</evidence>
<proteinExistence type="predicted"/>
<dbReference type="AlphaFoldDB" id="B8JBH9"/>
<dbReference type="KEGG" id="acp:A2cp1_4270"/>
<dbReference type="HOGENOM" id="CLU_2784806_0_0_7"/>
<dbReference type="Proteomes" id="UP000007089">
    <property type="component" value="Chromosome"/>
</dbReference>
<keyword evidence="1" id="KW-0812">Transmembrane</keyword>
<keyword evidence="1" id="KW-0472">Membrane</keyword>
<accession>B8JBH9</accession>
<gene>
    <name evidence="2" type="ordered locus">A2cp1_4270</name>
</gene>
<evidence type="ECO:0000256" key="1">
    <source>
        <dbReference type="SAM" id="Phobius"/>
    </source>
</evidence>
<evidence type="ECO:0000313" key="2">
    <source>
        <dbReference type="EMBL" id="ACL67587.1"/>
    </source>
</evidence>
<dbReference type="EMBL" id="CP001359">
    <property type="protein sequence ID" value="ACL67587.1"/>
    <property type="molecule type" value="Genomic_DNA"/>
</dbReference>
<keyword evidence="1" id="KW-1133">Transmembrane helix</keyword>